<dbReference type="SMART" id="SM00342">
    <property type="entry name" value="HTH_ARAC"/>
    <property type="match status" value="1"/>
</dbReference>
<feature type="region of interest" description="Disordered" evidence="3">
    <location>
        <begin position="1"/>
        <end position="22"/>
    </location>
</feature>
<dbReference type="Gene3D" id="1.10.10.60">
    <property type="entry name" value="Homeodomain-like"/>
    <property type="match status" value="1"/>
</dbReference>
<evidence type="ECO:0000256" key="3">
    <source>
        <dbReference type="SAM" id="MobiDB-lite"/>
    </source>
</evidence>
<protein>
    <submittedName>
        <fullName evidence="5">AraC-like DNA-binding protein</fullName>
    </submittedName>
</protein>
<evidence type="ECO:0000313" key="5">
    <source>
        <dbReference type="EMBL" id="RBP43815.1"/>
    </source>
</evidence>
<dbReference type="PANTHER" id="PTHR43436:SF1">
    <property type="entry name" value="TRANSCRIPTIONAL REGULATORY PROTEIN"/>
    <property type="match status" value="1"/>
</dbReference>
<reference evidence="5 6" key="1">
    <citation type="submission" date="2018-06" db="EMBL/GenBank/DDBJ databases">
        <title>Genomic Encyclopedia of Type Strains, Phase IV (KMG-IV): sequencing the most valuable type-strain genomes for metagenomic binning, comparative biology and taxonomic classification.</title>
        <authorList>
            <person name="Goeker M."/>
        </authorList>
    </citation>
    <scope>NUCLEOTIDE SEQUENCE [LARGE SCALE GENOMIC DNA]</scope>
    <source>
        <strain evidence="5 6">DSM 25532</strain>
    </source>
</reference>
<gene>
    <name evidence="5" type="ORF">DES53_105214</name>
</gene>
<dbReference type="Pfam" id="PF06719">
    <property type="entry name" value="AraC_N"/>
    <property type="match status" value="1"/>
</dbReference>
<organism evidence="5 6">
    <name type="scientific">Roseimicrobium gellanilyticum</name>
    <dbReference type="NCBI Taxonomy" id="748857"/>
    <lineage>
        <taxon>Bacteria</taxon>
        <taxon>Pseudomonadati</taxon>
        <taxon>Verrucomicrobiota</taxon>
        <taxon>Verrucomicrobiia</taxon>
        <taxon>Verrucomicrobiales</taxon>
        <taxon>Verrucomicrobiaceae</taxon>
        <taxon>Roseimicrobium</taxon>
    </lineage>
</organism>
<accession>A0A366HPA6</accession>
<dbReference type="Pfam" id="PF12833">
    <property type="entry name" value="HTH_18"/>
    <property type="match status" value="1"/>
</dbReference>
<dbReference type="PROSITE" id="PS01124">
    <property type="entry name" value="HTH_ARAC_FAMILY_2"/>
    <property type="match status" value="1"/>
</dbReference>
<evidence type="ECO:0000256" key="1">
    <source>
        <dbReference type="ARBA" id="ARBA00023015"/>
    </source>
</evidence>
<dbReference type="AlphaFoldDB" id="A0A366HPA6"/>
<dbReference type="Proteomes" id="UP000253426">
    <property type="component" value="Unassembled WGS sequence"/>
</dbReference>
<dbReference type="EMBL" id="QNRR01000005">
    <property type="protein sequence ID" value="RBP43815.1"/>
    <property type="molecule type" value="Genomic_DNA"/>
</dbReference>
<name>A0A366HPA6_9BACT</name>
<dbReference type="GO" id="GO:0043565">
    <property type="term" value="F:sequence-specific DNA binding"/>
    <property type="evidence" value="ECO:0007669"/>
    <property type="project" value="InterPro"/>
</dbReference>
<feature type="domain" description="HTH araC/xylS-type" evidence="4">
    <location>
        <begin position="209"/>
        <end position="307"/>
    </location>
</feature>
<sequence length="321" mass="35999">MSTRKPKAPDTTSHAPARRTSETSLVDRLLDRIRGQGRFDTGIPHLTFYRFDGPTSPSGYLLEPSICMIFQGSKKVLLGEQSHTFDGSRFFVTSVDLPVIAEVLEASPKQPYLGMVLTLDRMEIARLVMESSLPHAKNSMAGEVIELGEVSRQLLSAVMRMLELLEEPEFIPLLSPLIQREIYLRLLMSECGPKIRQIAVGGSPTHQISRAIGWIKSNLNKRLRVEDLASLAGMSVSTLHHHFRSLTSLSPLQFQKQLRLSRARLLMVDEHLDASTAAFEVGYESPSQFSREYGRMFGAPPLRDIKELARQSSRIGKPQYP</sequence>
<keyword evidence="5" id="KW-0238">DNA-binding</keyword>
<dbReference type="PANTHER" id="PTHR43436">
    <property type="entry name" value="ARAC-FAMILY TRANSCRIPTIONAL REGULATOR"/>
    <property type="match status" value="1"/>
</dbReference>
<evidence type="ECO:0000259" key="4">
    <source>
        <dbReference type="PROSITE" id="PS01124"/>
    </source>
</evidence>
<keyword evidence="1" id="KW-0805">Transcription regulation</keyword>
<dbReference type="InterPro" id="IPR018060">
    <property type="entry name" value="HTH_AraC"/>
</dbReference>
<evidence type="ECO:0000313" key="6">
    <source>
        <dbReference type="Proteomes" id="UP000253426"/>
    </source>
</evidence>
<dbReference type="OrthoDB" id="34150at2"/>
<dbReference type="GO" id="GO:0003700">
    <property type="term" value="F:DNA-binding transcription factor activity"/>
    <property type="evidence" value="ECO:0007669"/>
    <property type="project" value="InterPro"/>
</dbReference>
<dbReference type="SUPFAM" id="SSF46689">
    <property type="entry name" value="Homeodomain-like"/>
    <property type="match status" value="2"/>
</dbReference>
<keyword evidence="2" id="KW-0804">Transcription</keyword>
<dbReference type="RefSeq" id="WP_113959285.1">
    <property type="nucleotide sequence ID" value="NZ_QNRR01000005.1"/>
</dbReference>
<keyword evidence="6" id="KW-1185">Reference proteome</keyword>
<proteinExistence type="predicted"/>
<evidence type="ECO:0000256" key="2">
    <source>
        <dbReference type="ARBA" id="ARBA00023163"/>
    </source>
</evidence>
<dbReference type="InterPro" id="IPR009594">
    <property type="entry name" value="Tscrpt_reg_HTH_AraC_N"/>
</dbReference>
<dbReference type="InterPro" id="IPR009057">
    <property type="entry name" value="Homeodomain-like_sf"/>
</dbReference>
<comment type="caution">
    <text evidence="5">The sequence shown here is derived from an EMBL/GenBank/DDBJ whole genome shotgun (WGS) entry which is preliminary data.</text>
</comment>